<evidence type="ECO:0000313" key="1">
    <source>
        <dbReference type="EMBL" id="CAD9309980.1"/>
    </source>
</evidence>
<proteinExistence type="predicted"/>
<dbReference type="EMBL" id="HBGK01050007">
    <property type="protein sequence ID" value="CAD9309980.1"/>
    <property type="molecule type" value="Transcribed_RNA"/>
</dbReference>
<protein>
    <submittedName>
        <fullName evidence="1">Uncharacterized protein</fullName>
    </submittedName>
</protein>
<sequence>MWPFEAGIGRHDACQRARNIIDLTLPRLLNGYVHDGYVSVQHQSLPHHRRQQQTTTNFSIERHFEIVVSSSTAAPFEDTTKEQQRWALLAHHHGTMMLLEHGTNEISRNTLGSAFVSSFEMDERQRAAVVVHVRNQIMKLTLMVIMTI</sequence>
<organism evidence="1">
    <name type="scientific">Grammatophora oceanica</name>
    <dbReference type="NCBI Taxonomy" id="210454"/>
    <lineage>
        <taxon>Eukaryota</taxon>
        <taxon>Sar</taxon>
        <taxon>Stramenopiles</taxon>
        <taxon>Ochrophyta</taxon>
        <taxon>Bacillariophyta</taxon>
        <taxon>Fragilariophyceae</taxon>
        <taxon>Fragilariophycidae</taxon>
        <taxon>Rhabdonematales</taxon>
        <taxon>Grammatophoraceae</taxon>
        <taxon>Grammatophora</taxon>
    </lineage>
</organism>
<reference evidence="1" key="1">
    <citation type="submission" date="2021-01" db="EMBL/GenBank/DDBJ databases">
        <authorList>
            <person name="Corre E."/>
            <person name="Pelletier E."/>
            <person name="Niang G."/>
            <person name="Scheremetjew M."/>
            <person name="Finn R."/>
            <person name="Kale V."/>
            <person name="Holt S."/>
            <person name="Cochrane G."/>
            <person name="Meng A."/>
            <person name="Brown T."/>
            <person name="Cohen L."/>
        </authorList>
    </citation>
    <scope>NUCLEOTIDE SEQUENCE</scope>
    <source>
        <strain evidence="1">CCMP 410</strain>
    </source>
</reference>
<gene>
    <name evidence="1" type="ORF">GOCE00092_LOCUS26269</name>
</gene>
<dbReference type="AlphaFoldDB" id="A0A7S1VSM2"/>
<accession>A0A7S1VSM2</accession>
<name>A0A7S1VSM2_9STRA</name>